<gene>
    <name evidence="2" type="ORF">Pmani_007452</name>
</gene>
<dbReference type="SUPFAM" id="SSF56219">
    <property type="entry name" value="DNase I-like"/>
    <property type="match status" value="1"/>
</dbReference>
<name>A0AAE1Q7V1_9EUCA</name>
<feature type="region of interest" description="Disordered" evidence="1">
    <location>
        <begin position="1"/>
        <end position="35"/>
    </location>
</feature>
<accession>A0AAE1Q7V1</accession>
<proteinExistence type="predicted"/>
<dbReference type="GO" id="GO:0007508">
    <property type="term" value="P:larval heart development"/>
    <property type="evidence" value="ECO:0007669"/>
    <property type="project" value="TreeGrafter"/>
</dbReference>
<evidence type="ECO:0000313" key="3">
    <source>
        <dbReference type="Proteomes" id="UP001292094"/>
    </source>
</evidence>
<dbReference type="GO" id="GO:0031012">
    <property type="term" value="C:extracellular matrix"/>
    <property type="evidence" value="ECO:0007669"/>
    <property type="project" value="TreeGrafter"/>
</dbReference>
<organism evidence="2 3">
    <name type="scientific">Petrolisthes manimaculis</name>
    <dbReference type="NCBI Taxonomy" id="1843537"/>
    <lineage>
        <taxon>Eukaryota</taxon>
        <taxon>Metazoa</taxon>
        <taxon>Ecdysozoa</taxon>
        <taxon>Arthropoda</taxon>
        <taxon>Crustacea</taxon>
        <taxon>Multicrustacea</taxon>
        <taxon>Malacostraca</taxon>
        <taxon>Eumalacostraca</taxon>
        <taxon>Eucarida</taxon>
        <taxon>Decapoda</taxon>
        <taxon>Pleocyemata</taxon>
        <taxon>Anomura</taxon>
        <taxon>Galatheoidea</taxon>
        <taxon>Porcellanidae</taxon>
        <taxon>Petrolisthes</taxon>
    </lineage>
</organism>
<dbReference type="EMBL" id="JAWZYT010000559">
    <property type="protein sequence ID" value="KAK4321825.1"/>
    <property type="molecule type" value="Genomic_DNA"/>
</dbReference>
<reference evidence="2" key="1">
    <citation type="submission" date="2023-11" db="EMBL/GenBank/DDBJ databases">
        <title>Genome assemblies of two species of porcelain crab, Petrolisthes cinctipes and Petrolisthes manimaculis (Anomura: Porcellanidae).</title>
        <authorList>
            <person name="Angst P."/>
        </authorList>
    </citation>
    <scope>NUCLEOTIDE SEQUENCE</scope>
    <source>
        <strain evidence="2">PB745_02</strain>
        <tissue evidence="2">Gill</tissue>
    </source>
</reference>
<dbReference type="Gene3D" id="3.60.10.10">
    <property type="entry name" value="Endonuclease/exonuclease/phosphatase"/>
    <property type="match status" value="1"/>
</dbReference>
<dbReference type="InterPro" id="IPR036691">
    <property type="entry name" value="Endo/exonu/phosph_ase_sf"/>
</dbReference>
<dbReference type="PANTHER" id="PTHR33395">
    <property type="entry name" value="TRANSCRIPTASE, PUTATIVE-RELATED-RELATED"/>
    <property type="match status" value="1"/>
</dbReference>
<evidence type="ECO:0008006" key="4">
    <source>
        <dbReference type="Google" id="ProtNLM"/>
    </source>
</evidence>
<comment type="caution">
    <text evidence="2">The sequence shown here is derived from an EMBL/GenBank/DDBJ whole genome shotgun (WGS) entry which is preliminary data.</text>
</comment>
<dbReference type="GO" id="GO:0061343">
    <property type="term" value="P:cell adhesion involved in heart morphogenesis"/>
    <property type="evidence" value="ECO:0007669"/>
    <property type="project" value="TreeGrafter"/>
</dbReference>
<dbReference type="Proteomes" id="UP001292094">
    <property type="component" value="Unassembled WGS sequence"/>
</dbReference>
<feature type="compositionally biased region" description="Polar residues" evidence="1">
    <location>
        <begin position="1"/>
        <end position="10"/>
    </location>
</feature>
<feature type="compositionally biased region" description="Polar residues" evidence="1">
    <location>
        <begin position="20"/>
        <end position="35"/>
    </location>
</feature>
<evidence type="ECO:0000313" key="2">
    <source>
        <dbReference type="EMBL" id="KAK4321825.1"/>
    </source>
</evidence>
<keyword evidence="3" id="KW-1185">Reference proteome</keyword>
<dbReference type="PRINTS" id="PR01345">
    <property type="entry name" value="CERVTRCPTASE"/>
</dbReference>
<dbReference type="AlphaFoldDB" id="A0AAE1Q7V1"/>
<protein>
    <recommendedName>
        <fullName evidence="4">Endonuclease/exonuclease/phosphatase domain-containing protein</fullName>
    </recommendedName>
</protein>
<evidence type="ECO:0000256" key="1">
    <source>
        <dbReference type="SAM" id="MobiDB-lite"/>
    </source>
</evidence>
<sequence>MGNKVRQNYRGQGINRRRTPVSTSNSNTGKAQLSPQNPKVYYTNVDYSIMSKHDLLLALITIHNYDIISLTEIKPKFGCVPDIQTMRVAGYDLFTNDLTTPHTRGTSIYVKSSYQAKQIFPDVTEPYADCVWITMKGLNNHNMLLGVIYRSGTPTLANVYDDSLHETITWAASSNYTHKLIMGDFNHPVITWDPSPALPGNISPCSSHARFLECIRDSYLHQHVFQPTRYRNGHTPTQDDLLFTNEVEMIDQLTVLMFGTCLPLPIKTVYNYNKGDYTAMRNLLNDINWEMALHGLSVQDMTDYINQTIIAAIDKTVPIKKVNPLAKHRKPLWMNESTLKTVRKKNHAWIRYLNTKDGQDYQRYIAARNIATHTTRKTRKEFETKLAKESRINNKVFWNYVNSKRKTRVSIPALRKEAGSLVEKDDEKAEVLNRTYSKVFTREDMNTFPLLNNIVPLSEMNVKLTKNRVLKQLQSLKIDKSPGPDQIHPRVLHELAEILSTPLFILFKSSLKEGTVPDQWKDDTKIYQVIDTLDESSGLQRDIEQLQSWAQKMQMRFHPEKCKVMHMGSTNPKHQYRMTITGEQTHTLQTVEETKDLGVAVDHLLKFSSHIQAQVNKANRVLGALKHTFTALDSTAFLNLYKSLIRPHLEYASAVWNPKLKRDKDSLERVQRRATRLVEGLSHLPYCERLASLQLPTLHFRRQRTDVIQTFKILRNIDKVNYSRECSYCGGAMFEPSLCTTTRGHNLKLQVQHQLGPKKNFFSARVTDAWNSLSQYTINATSVESFKARLHKKWSTKPDLYQYTFSY</sequence>
<dbReference type="PANTHER" id="PTHR33395:SF22">
    <property type="entry name" value="REVERSE TRANSCRIPTASE DOMAIN-CONTAINING PROTEIN"/>
    <property type="match status" value="1"/>
</dbReference>